<dbReference type="InterPro" id="IPR006442">
    <property type="entry name" value="Antitoxin_Phd/YefM"/>
</dbReference>
<comment type="function">
    <text evidence="2">Antitoxin component of a type II toxin-antitoxin (TA) system.</text>
</comment>
<dbReference type="Proteomes" id="UP001214553">
    <property type="component" value="Chromosome"/>
</dbReference>
<protein>
    <recommendedName>
        <fullName evidence="2">Antitoxin</fullName>
    </recommendedName>
</protein>
<dbReference type="Pfam" id="PF02604">
    <property type="entry name" value="PhdYeFM_antitox"/>
    <property type="match status" value="1"/>
</dbReference>
<keyword evidence="4" id="KW-1185">Reference proteome</keyword>
<dbReference type="InterPro" id="IPR051416">
    <property type="entry name" value="phD-YefM_TA_antitoxins"/>
</dbReference>
<evidence type="ECO:0000256" key="2">
    <source>
        <dbReference type="RuleBase" id="RU362080"/>
    </source>
</evidence>
<dbReference type="NCBIfam" id="TIGR01552">
    <property type="entry name" value="phd_fam"/>
    <property type="match status" value="1"/>
</dbReference>
<evidence type="ECO:0000313" key="4">
    <source>
        <dbReference type="Proteomes" id="UP001214553"/>
    </source>
</evidence>
<gene>
    <name evidence="3" type="ORF">PU630_15330</name>
</gene>
<dbReference type="Gene3D" id="3.40.1620.10">
    <property type="entry name" value="YefM-like domain"/>
    <property type="match status" value="1"/>
</dbReference>
<comment type="similarity">
    <text evidence="1 2">Belongs to the phD/YefM antitoxin family.</text>
</comment>
<dbReference type="InterPro" id="IPR036165">
    <property type="entry name" value="YefM-like_sf"/>
</dbReference>
<dbReference type="RefSeq" id="WP_275277925.1">
    <property type="nucleotide sequence ID" value="NZ_CP119108.1"/>
</dbReference>
<dbReference type="EMBL" id="CP119108">
    <property type="protein sequence ID" value="WEG08597.1"/>
    <property type="molecule type" value="Genomic_DNA"/>
</dbReference>
<dbReference type="PANTHER" id="PTHR35377">
    <property type="entry name" value="ANTITOXIN VAPB49-RELATED-RELATED"/>
    <property type="match status" value="1"/>
</dbReference>
<evidence type="ECO:0000256" key="1">
    <source>
        <dbReference type="ARBA" id="ARBA00009981"/>
    </source>
</evidence>
<accession>A0ABY8BYP9</accession>
<dbReference type="SUPFAM" id="SSF143120">
    <property type="entry name" value="YefM-like"/>
    <property type="match status" value="1"/>
</dbReference>
<name>A0ABY8BYP9_9MICO</name>
<organism evidence="3 4">
    <name type="scientific">Microbacterium horticulturae</name>
    <dbReference type="NCBI Taxonomy" id="3028316"/>
    <lineage>
        <taxon>Bacteria</taxon>
        <taxon>Bacillati</taxon>
        <taxon>Actinomycetota</taxon>
        <taxon>Actinomycetes</taxon>
        <taxon>Micrococcales</taxon>
        <taxon>Microbacteriaceae</taxon>
        <taxon>Microbacterium</taxon>
    </lineage>
</organism>
<proteinExistence type="inferred from homology"/>
<sequence>MNRVSAYDAKTHLSALLERAAAGESITITKHGHDIARLTPIESRPEAAEIIEAARRFRASLPHQPIDIRELIEDGRRY</sequence>
<evidence type="ECO:0000313" key="3">
    <source>
        <dbReference type="EMBL" id="WEG08597.1"/>
    </source>
</evidence>
<reference evidence="3 4" key="1">
    <citation type="submission" date="2023-03" db="EMBL/GenBank/DDBJ databases">
        <title>Genome sequence of Microbacterium sp. KACC 23027.</title>
        <authorList>
            <person name="Kim S."/>
            <person name="Heo J."/>
            <person name="Kwon S.-W."/>
        </authorList>
    </citation>
    <scope>NUCLEOTIDE SEQUENCE [LARGE SCALE GENOMIC DNA]</scope>
    <source>
        <strain evidence="3 4">KACC 23027</strain>
    </source>
</reference>